<comment type="caution">
    <text evidence="6">The sequence shown here is derived from an EMBL/GenBank/DDBJ whole genome shotgun (WGS) entry which is preliminary data.</text>
</comment>
<dbReference type="Proteomes" id="UP000586827">
    <property type="component" value="Unassembled WGS sequence"/>
</dbReference>
<dbReference type="InterPro" id="IPR000675">
    <property type="entry name" value="Cutinase/axe"/>
</dbReference>
<evidence type="ECO:0000256" key="4">
    <source>
        <dbReference type="ARBA" id="ARBA00023157"/>
    </source>
</evidence>
<keyword evidence="4" id="KW-1015">Disulfide bond</keyword>
<evidence type="ECO:0000256" key="3">
    <source>
        <dbReference type="ARBA" id="ARBA00022801"/>
    </source>
</evidence>
<dbReference type="GO" id="GO:0052689">
    <property type="term" value="F:carboxylic ester hydrolase activity"/>
    <property type="evidence" value="ECO:0007669"/>
    <property type="project" value="UniProtKB-KW"/>
</dbReference>
<evidence type="ECO:0000256" key="1">
    <source>
        <dbReference type="ARBA" id="ARBA00007534"/>
    </source>
</evidence>
<dbReference type="SUPFAM" id="SSF53474">
    <property type="entry name" value="alpha/beta-Hydrolases"/>
    <property type="match status" value="1"/>
</dbReference>
<gene>
    <name evidence="6" type="ORF">HLB23_15340</name>
</gene>
<organism evidence="6 7">
    <name type="scientific">Nocardia uniformis</name>
    <dbReference type="NCBI Taxonomy" id="53432"/>
    <lineage>
        <taxon>Bacteria</taxon>
        <taxon>Bacillati</taxon>
        <taxon>Actinomycetota</taxon>
        <taxon>Actinomycetes</taxon>
        <taxon>Mycobacteriales</taxon>
        <taxon>Nocardiaceae</taxon>
        <taxon>Nocardia</taxon>
    </lineage>
</organism>
<feature type="compositionally biased region" description="Low complexity" evidence="5">
    <location>
        <begin position="452"/>
        <end position="463"/>
    </location>
</feature>
<accession>A0A849BXB3</accession>
<dbReference type="PANTHER" id="PTHR33630:SF9">
    <property type="entry name" value="CUTINASE 4"/>
    <property type="match status" value="1"/>
</dbReference>
<keyword evidence="2" id="KW-0719">Serine esterase</keyword>
<keyword evidence="3" id="KW-0378">Hydrolase</keyword>
<dbReference type="AlphaFoldDB" id="A0A849BXB3"/>
<keyword evidence="7" id="KW-1185">Reference proteome</keyword>
<dbReference type="Pfam" id="PF01083">
    <property type="entry name" value="Cutinase"/>
    <property type="match status" value="1"/>
</dbReference>
<reference evidence="6 7" key="1">
    <citation type="submission" date="2020-05" db="EMBL/GenBank/DDBJ databases">
        <title>MicrobeNet Type strains.</title>
        <authorList>
            <person name="Nicholson A.C."/>
        </authorList>
    </citation>
    <scope>NUCLEOTIDE SEQUENCE [LARGE SCALE GENOMIC DNA]</scope>
    <source>
        <strain evidence="6 7">JCM 3224</strain>
    </source>
</reference>
<proteinExistence type="inferred from homology"/>
<evidence type="ECO:0000256" key="2">
    <source>
        <dbReference type="ARBA" id="ARBA00022487"/>
    </source>
</evidence>
<dbReference type="InterPro" id="IPR029058">
    <property type="entry name" value="AB_hydrolase_fold"/>
</dbReference>
<protein>
    <submittedName>
        <fullName evidence="6">Cutinase family protein</fullName>
    </submittedName>
</protein>
<dbReference type="SMART" id="SM01110">
    <property type="entry name" value="Cutinase"/>
    <property type="match status" value="1"/>
</dbReference>
<evidence type="ECO:0000313" key="6">
    <source>
        <dbReference type="EMBL" id="NNH71223.1"/>
    </source>
</evidence>
<name>A0A849BXB3_9NOCA</name>
<sequence>MLSTVFRPMMAGASADGMVDRAYVPYESSFGGAVSTVGNISANETPYATSVGNGVLRLKSMAKSVLDRCANTRIAVTGYSQGAHVASLFAQEVGAGRGSIPADKIAAVALFGDPTRNPGSALFPGASGQTAPDPAPGTNGEALSRLITVTPAQSAEGGGISTERDVAVSFGSLTGRVASFCTSGDLACDVPDNAALLKVVANIAGQVKISGADPIGSLVSIGQALAYTSIKTFTEVVNNDVSGTNLTNLSYSPDKSISQRLAEAADPDTQVNIPGAFQAILKLGTIAINTVVSVARSVLTASNIAEIATAGLANPLAGLAVLGTRVLGAVTQLVQPTTINNLVTSAFTAVRQNVEDNQDLLDITTWVRYWQTAQKHDYSNPQGSDFGDSPAQFVGQWFAALANDLAGVAAPGGDPKGGSDKPEGGFDFSPSTTTAPSTSPGSQFPLGDLGGATTTAPSSTESPFNAPTSTTNPGGADGFPLAPSTQPQATP</sequence>
<dbReference type="Gene3D" id="3.40.50.1820">
    <property type="entry name" value="alpha/beta hydrolase"/>
    <property type="match status" value="1"/>
</dbReference>
<feature type="compositionally biased region" description="Low complexity" evidence="5">
    <location>
        <begin position="429"/>
        <end position="440"/>
    </location>
</feature>
<evidence type="ECO:0000313" key="7">
    <source>
        <dbReference type="Proteomes" id="UP000586827"/>
    </source>
</evidence>
<dbReference type="EMBL" id="JABELX010000005">
    <property type="protein sequence ID" value="NNH71223.1"/>
    <property type="molecule type" value="Genomic_DNA"/>
</dbReference>
<comment type="similarity">
    <text evidence="1">Belongs to the cutinase family.</text>
</comment>
<evidence type="ECO:0000256" key="5">
    <source>
        <dbReference type="SAM" id="MobiDB-lite"/>
    </source>
</evidence>
<dbReference type="PANTHER" id="PTHR33630">
    <property type="entry name" value="CUTINASE RV1984C-RELATED-RELATED"/>
    <property type="match status" value="1"/>
</dbReference>
<feature type="region of interest" description="Disordered" evidence="5">
    <location>
        <begin position="409"/>
        <end position="491"/>
    </location>
</feature>